<evidence type="ECO:0000313" key="2">
    <source>
        <dbReference type="Proteomes" id="UP000276215"/>
    </source>
</evidence>
<name>A0A3N4IUU0_9PEZI</name>
<dbReference type="EMBL" id="ML120569">
    <property type="protein sequence ID" value="RPA89555.1"/>
    <property type="molecule type" value="Genomic_DNA"/>
</dbReference>
<accession>A0A3N4IUU0</accession>
<gene>
    <name evidence="1" type="ORF">L873DRAFT_625823</name>
</gene>
<organism evidence="1 2">
    <name type="scientific">Choiromyces venosus 120613-1</name>
    <dbReference type="NCBI Taxonomy" id="1336337"/>
    <lineage>
        <taxon>Eukaryota</taxon>
        <taxon>Fungi</taxon>
        <taxon>Dikarya</taxon>
        <taxon>Ascomycota</taxon>
        <taxon>Pezizomycotina</taxon>
        <taxon>Pezizomycetes</taxon>
        <taxon>Pezizales</taxon>
        <taxon>Tuberaceae</taxon>
        <taxon>Choiromyces</taxon>
    </lineage>
</organism>
<reference evidence="1 2" key="1">
    <citation type="journal article" date="2018" name="Nat. Ecol. Evol.">
        <title>Pezizomycetes genomes reveal the molecular basis of ectomycorrhizal truffle lifestyle.</title>
        <authorList>
            <person name="Murat C."/>
            <person name="Payen T."/>
            <person name="Noel B."/>
            <person name="Kuo A."/>
            <person name="Morin E."/>
            <person name="Chen J."/>
            <person name="Kohler A."/>
            <person name="Krizsan K."/>
            <person name="Balestrini R."/>
            <person name="Da Silva C."/>
            <person name="Montanini B."/>
            <person name="Hainaut M."/>
            <person name="Levati E."/>
            <person name="Barry K.W."/>
            <person name="Belfiori B."/>
            <person name="Cichocki N."/>
            <person name="Clum A."/>
            <person name="Dockter R.B."/>
            <person name="Fauchery L."/>
            <person name="Guy J."/>
            <person name="Iotti M."/>
            <person name="Le Tacon F."/>
            <person name="Lindquist E.A."/>
            <person name="Lipzen A."/>
            <person name="Malagnac F."/>
            <person name="Mello A."/>
            <person name="Molinier V."/>
            <person name="Miyauchi S."/>
            <person name="Poulain J."/>
            <person name="Riccioni C."/>
            <person name="Rubini A."/>
            <person name="Sitrit Y."/>
            <person name="Splivallo R."/>
            <person name="Traeger S."/>
            <person name="Wang M."/>
            <person name="Zifcakova L."/>
            <person name="Wipf D."/>
            <person name="Zambonelli A."/>
            <person name="Paolocci F."/>
            <person name="Nowrousian M."/>
            <person name="Ottonello S."/>
            <person name="Baldrian P."/>
            <person name="Spatafora J.W."/>
            <person name="Henrissat B."/>
            <person name="Nagy L.G."/>
            <person name="Aury J.M."/>
            <person name="Wincker P."/>
            <person name="Grigoriev I.V."/>
            <person name="Bonfante P."/>
            <person name="Martin F.M."/>
        </authorList>
    </citation>
    <scope>NUCLEOTIDE SEQUENCE [LARGE SCALE GENOMIC DNA]</scope>
    <source>
        <strain evidence="1 2">120613-1</strain>
    </source>
</reference>
<dbReference type="Proteomes" id="UP000276215">
    <property type="component" value="Unassembled WGS sequence"/>
</dbReference>
<evidence type="ECO:0000313" key="1">
    <source>
        <dbReference type="EMBL" id="RPA89555.1"/>
    </source>
</evidence>
<sequence length="141" mass="16079">MRSSSASSPLQTPPWEFFLYLFFISPSLFGRCLSSTVLCFELWFTLLSGRLQTAVSTRARFYFLHSFSPHPITPQFPLPLHTTLSFIHIAPPSLPSLVPYSYFVRRRGRRRSFLLASLHTGNGQKRCVVAIITFILSPPWG</sequence>
<keyword evidence="2" id="KW-1185">Reference proteome</keyword>
<proteinExistence type="predicted"/>
<dbReference type="AlphaFoldDB" id="A0A3N4IUU0"/>
<protein>
    <submittedName>
        <fullName evidence="1">Uncharacterized protein</fullName>
    </submittedName>
</protein>